<keyword evidence="3" id="KW-0479">Metal-binding</keyword>
<evidence type="ECO:0000256" key="1">
    <source>
        <dbReference type="ARBA" id="ARBA00001913"/>
    </source>
</evidence>
<dbReference type="AlphaFoldDB" id="A0A518HHB6"/>
<evidence type="ECO:0000256" key="3">
    <source>
        <dbReference type="ARBA" id="ARBA00022723"/>
    </source>
</evidence>
<dbReference type="CDD" id="cd16030">
    <property type="entry name" value="iduronate-2-sulfatase"/>
    <property type="match status" value="1"/>
</dbReference>
<dbReference type="Pfam" id="PF00884">
    <property type="entry name" value="Sulfatase"/>
    <property type="match status" value="1"/>
</dbReference>
<evidence type="ECO:0000256" key="5">
    <source>
        <dbReference type="ARBA" id="ARBA00022801"/>
    </source>
</evidence>
<dbReference type="InterPro" id="IPR035874">
    <property type="entry name" value="IDS"/>
</dbReference>
<proteinExistence type="inferred from homology"/>
<evidence type="ECO:0000259" key="8">
    <source>
        <dbReference type="Pfam" id="PF00884"/>
    </source>
</evidence>
<dbReference type="Gene3D" id="3.40.720.10">
    <property type="entry name" value="Alkaline Phosphatase, subunit A"/>
    <property type="match status" value="1"/>
</dbReference>
<dbReference type="Proteomes" id="UP000319004">
    <property type="component" value="Chromosome"/>
</dbReference>
<evidence type="ECO:0000256" key="4">
    <source>
        <dbReference type="ARBA" id="ARBA00022729"/>
    </source>
</evidence>
<sequence>MIGWGGNWLGKTKQMITRTIQRTIFVLLFLTLNSLVAIGPHDEPATTSPNVSQSRKPNVLFIAVDDLRPTMGCYGDGNAITPHLDGLADRGIRFNRAYCQVAVCNPSRASLMTGLRPDTLGVWTLPIHFREAKPDAVTLPQWMRRHGYTAVSHGKIYHNPTPDPQSWSEPIRNLPRLPTFYPEGTRDVVRKAMNELPANDWRKNNLRGPATSAPDLPDHKVLDGARTDLCIEDLRRLGKSQQPFFLAMGYIRPHLSLVAPKKYWDLYDPDKLPVLIGEKIPQGAPPYAMHNNSELSHYVDLIGMPKPWDDDELSADKARRLVHGYHACVSYVDAQIGRLLKALDEEGLRENTIVVLWSDHGWKLGEYRGWGKMTNYEIDARVPLIIAAPAMKTSGQSTESLAGLLDLYPTLCELTGLEIPDFAEGKSLVPILRDPDAEVHPSVTSQYYRKHEGREYMGYSMRTDRYRYIEWRDFGTGEVTFQELYDHSTDDGESGSASNLGKRETKNLAETIEPSVLNRLSSLLRSTHPPRKLNMTPAVHTSPSGPGRLPVDMTFENRADVDVKVYAITTTGRRGRGRTLQPGASITLNARIGGAYVVESSDGKIHEIHSPSWPMRTVVIGQ</sequence>
<keyword evidence="6" id="KW-0106">Calcium</keyword>
<accession>A0A518HHB6</accession>
<dbReference type="SUPFAM" id="SSF53649">
    <property type="entry name" value="Alkaline phosphatase-like"/>
    <property type="match status" value="1"/>
</dbReference>
<evidence type="ECO:0000256" key="6">
    <source>
        <dbReference type="ARBA" id="ARBA00022837"/>
    </source>
</evidence>
<dbReference type="GO" id="GO:0005737">
    <property type="term" value="C:cytoplasm"/>
    <property type="evidence" value="ECO:0007669"/>
    <property type="project" value="TreeGrafter"/>
</dbReference>
<evidence type="ECO:0000313" key="9">
    <source>
        <dbReference type="EMBL" id="QDV40236.1"/>
    </source>
</evidence>
<evidence type="ECO:0000256" key="7">
    <source>
        <dbReference type="SAM" id="MobiDB-lite"/>
    </source>
</evidence>
<keyword evidence="5 9" id="KW-0378">Hydrolase</keyword>
<reference evidence="9 10" key="1">
    <citation type="submission" date="2019-03" db="EMBL/GenBank/DDBJ databases">
        <title>Deep-cultivation of Planctomycetes and their phenomic and genomic characterization uncovers novel biology.</title>
        <authorList>
            <person name="Wiegand S."/>
            <person name="Jogler M."/>
            <person name="Boedeker C."/>
            <person name="Pinto D."/>
            <person name="Vollmers J."/>
            <person name="Rivas-Marin E."/>
            <person name="Kohn T."/>
            <person name="Peeters S.H."/>
            <person name="Heuer A."/>
            <person name="Rast P."/>
            <person name="Oberbeckmann S."/>
            <person name="Bunk B."/>
            <person name="Jeske O."/>
            <person name="Meyerdierks A."/>
            <person name="Storesund J.E."/>
            <person name="Kallscheuer N."/>
            <person name="Luecker S."/>
            <person name="Lage O.M."/>
            <person name="Pohl T."/>
            <person name="Merkel B.J."/>
            <person name="Hornburger P."/>
            <person name="Mueller R.-W."/>
            <person name="Bruemmer F."/>
            <person name="Labrenz M."/>
            <person name="Spormann A.M."/>
            <person name="Op den Camp H."/>
            <person name="Overmann J."/>
            <person name="Amann R."/>
            <person name="Jetten M.S.M."/>
            <person name="Mascher T."/>
            <person name="Medema M.H."/>
            <person name="Devos D.P."/>
            <person name="Kaster A.-K."/>
            <person name="Ovreas L."/>
            <person name="Rohde M."/>
            <person name="Galperin M.Y."/>
            <person name="Jogler C."/>
        </authorList>
    </citation>
    <scope>NUCLEOTIDE SEQUENCE [LARGE SCALE GENOMIC DNA]</scope>
    <source>
        <strain evidence="9 10">Enr13</strain>
    </source>
</reference>
<dbReference type="InterPro" id="IPR000917">
    <property type="entry name" value="Sulfatase_N"/>
</dbReference>
<dbReference type="GO" id="GO:0046872">
    <property type="term" value="F:metal ion binding"/>
    <property type="evidence" value="ECO:0007669"/>
    <property type="project" value="UniProtKB-KW"/>
</dbReference>
<evidence type="ECO:0000313" key="10">
    <source>
        <dbReference type="Proteomes" id="UP000319004"/>
    </source>
</evidence>
<dbReference type="InterPro" id="IPR017850">
    <property type="entry name" value="Alkaline_phosphatase_core_sf"/>
</dbReference>
<dbReference type="GO" id="GO:0047753">
    <property type="term" value="F:choline-sulfatase activity"/>
    <property type="evidence" value="ECO:0007669"/>
    <property type="project" value="UniProtKB-EC"/>
</dbReference>
<protein>
    <submittedName>
        <fullName evidence="9">Choline-sulfatase</fullName>
        <ecNumber evidence="9">3.1.6.6</ecNumber>
    </submittedName>
</protein>
<dbReference type="EMBL" id="CP037423">
    <property type="protein sequence ID" value="QDV40236.1"/>
    <property type="molecule type" value="Genomic_DNA"/>
</dbReference>
<keyword evidence="10" id="KW-1185">Reference proteome</keyword>
<dbReference type="EC" id="3.1.6.6" evidence="9"/>
<dbReference type="KEGG" id="snep:Enr13x_00420"/>
<keyword evidence="4" id="KW-0732">Signal</keyword>
<feature type="domain" description="Sulfatase N-terminal" evidence="8">
    <location>
        <begin position="57"/>
        <end position="416"/>
    </location>
</feature>
<comment type="similarity">
    <text evidence="2">Belongs to the sulfatase family.</text>
</comment>
<gene>
    <name evidence="9" type="primary">betC_1</name>
    <name evidence="9" type="ORF">Enr13x_00420</name>
</gene>
<dbReference type="GO" id="GO:0004423">
    <property type="term" value="F:iduronate-2-sulfatase activity"/>
    <property type="evidence" value="ECO:0007669"/>
    <property type="project" value="InterPro"/>
</dbReference>
<dbReference type="PANTHER" id="PTHR45953:SF1">
    <property type="entry name" value="IDURONATE 2-SULFATASE"/>
    <property type="match status" value="1"/>
</dbReference>
<feature type="region of interest" description="Disordered" evidence="7">
    <location>
        <begin position="527"/>
        <end position="550"/>
    </location>
</feature>
<comment type="cofactor">
    <cofactor evidence="1">
        <name>Ca(2+)</name>
        <dbReference type="ChEBI" id="CHEBI:29108"/>
    </cofactor>
</comment>
<evidence type="ECO:0000256" key="2">
    <source>
        <dbReference type="ARBA" id="ARBA00008779"/>
    </source>
</evidence>
<name>A0A518HHB6_9BACT</name>
<feature type="region of interest" description="Disordered" evidence="7">
    <location>
        <begin position="200"/>
        <end position="219"/>
    </location>
</feature>
<organism evidence="9 10">
    <name type="scientific">Stieleria neptunia</name>
    <dbReference type="NCBI Taxonomy" id="2527979"/>
    <lineage>
        <taxon>Bacteria</taxon>
        <taxon>Pseudomonadati</taxon>
        <taxon>Planctomycetota</taxon>
        <taxon>Planctomycetia</taxon>
        <taxon>Pirellulales</taxon>
        <taxon>Pirellulaceae</taxon>
        <taxon>Stieleria</taxon>
    </lineage>
</organism>
<dbReference type="PANTHER" id="PTHR45953">
    <property type="entry name" value="IDURONATE 2-SULFATASE"/>
    <property type="match status" value="1"/>
</dbReference>